<comment type="caution">
    <text evidence="1">The sequence shown here is derived from an EMBL/GenBank/DDBJ whole genome shotgun (WGS) entry which is preliminary data.</text>
</comment>
<sequence>MRAAPYACLLAAGIIAVWVTSGFADQQQQLLEELQQRVRNHFRALPGQPIALFGANYHIGDTWDPSMTRLVFSSDRCFKGLKARESQFAIPPFHMNTDASVGFFLRLKRMFDLGASGTQAEIVDISFEDVTEELVEEAELKERFDAAQCAALGPVIGSKIVGDDVPPVVIGHLYRGKRRILLTYANEFDASARLDQLASVAGLSAGAFVRVRSGKGLLISDNSPVNLAFLPAFVPVKSSGTLGGGDGGSVTYMWTAFDLENHPSQASVLADLTQQVDANWFSTEQDK</sequence>
<dbReference type="Proteomes" id="UP000468864">
    <property type="component" value="Unassembled WGS sequence"/>
</dbReference>
<name>A0A6N9ZIP4_9HYPH</name>
<evidence type="ECO:0000313" key="1">
    <source>
        <dbReference type="EMBL" id="NEH93141.1"/>
    </source>
</evidence>
<gene>
    <name evidence="1" type="ORF">GR206_19295</name>
</gene>
<protein>
    <submittedName>
        <fullName evidence="1">Uncharacterized protein</fullName>
    </submittedName>
</protein>
<accession>A0A6N9ZIP4</accession>
<reference evidence="1 2" key="1">
    <citation type="submission" date="2019-12" db="EMBL/GenBank/DDBJ databases">
        <title>Rhizobium genotypes associated with high levels of biological nitrogen fixation by grain legumes in a temperate-maritime cropping system.</title>
        <authorList>
            <person name="Maluk M."/>
            <person name="Francesc Ferrando Molina F."/>
            <person name="Lopez Del Egido L."/>
            <person name="Lafos M."/>
            <person name="Langarica-Fuentes A."/>
            <person name="Gebre Yohannes G."/>
            <person name="Young M.W."/>
            <person name="Martin P."/>
            <person name="Gantlett R."/>
            <person name="Kenicer G."/>
            <person name="Hawes C."/>
            <person name="Begg G.S."/>
            <person name="Quilliam R.S."/>
            <person name="Squire G.R."/>
            <person name="Poole P.S."/>
            <person name="Young P.W."/>
            <person name="Iannetta P.M."/>
            <person name="James E.K."/>
        </authorList>
    </citation>
    <scope>NUCLEOTIDE SEQUENCE [LARGE SCALE GENOMIC DNA]</scope>
    <source>
        <strain evidence="1 2">JHI2449</strain>
    </source>
</reference>
<dbReference type="EMBL" id="WUEP01000014">
    <property type="protein sequence ID" value="NEH93141.1"/>
    <property type="molecule type" value="Genomic_DNA"/>
</dbReference>
<proteinExistence type="predicted"/>
<dbReference type="RefSeq" id="WP_163880119.1">
    <property type="nucleotide sequence ID" value="NZ_WUEP01000014.1"/>
</dbReference>
<organism evidence="1 2">
    <name type="scientific">Rhizobium laguerreae</name>
    <dbReference type="NCBI Taxonomy" id="1076926"/>
    <lineage>
        <taxon>Bacteria</taxon>
        <taxon>Pseudomonadati</taxon>
        <taxon>Pseudomonadota</taxon>
        <taxon>Alphaproteobacteria</taxon>
        <taxon>Hyphomicrobiales</taxon>
        <taxon>Rhizobiaceae</taxon>
        <taxon>Rhizobium/Agrobacterium group</taxon>
        <taxon>Rhizobium</taxon>
    </lineage>
</organism>
<evidence type="ECO:0000313" key="2">
    <source>
        <dbReference type="Proteomes" id="UP000468864"/>
    </source>
</evidence>
<dbReference type="AlphaFoldDB" id="A0A6N9ZIP4"/>